<dbReference type="RefSeq" id="WP_282334726.1">
    <property type="nucleotide sequence ID" value="NZ_JASBRG010000007.1"/>
</dbReference>
<proteinExistence type="predicted"/>
<name>A0ABT6RDH8_9BACT</name>
<organism evidence="1 2">
    <name type="scientific">Pinibacter soli</name>
    <dbReference type="NCBI Taxonomy" id="3044211"/>
    <lineage>
        <taxon>Bacteria</taxon>
        <taxon>Pseudomonadati</taxon>
        <taxon>Bacteroidota</taxon>
        <taxon>Chitinophagia</taxon>
        <taxon>Chitinophagales</taxon>
        <taxon>Chitinophagaceae</taxon>
        <taxon>Pinibacter</taxon>
    </lineage>
</organism>
<keyword evidence="2" id="KW-1185">Reference proteome</keyword>
<sequence length="148" mass="17510">MKTIFDKSIRDELIERIGHVNESSKSEWGKMNVSQMLAHCVQWEEMALSKRIYKQSFLGKLFGKKALKGFIKDETPFRRNVPTVPEFRIKETNGNVEELKKKWINLMKEYEQFGDSSFVHPFFGRMTREQVGILAYKHSDHHLRQFNA</sequence>
<dbReference type="Proteomes" id="UP001226434">
    <property type="component" value="Unassembled WGS sequence"/>
</dbReference>
<protein>
    <submittedName>
        <fullName evidence="1">DUF1569 domain-containing protein</fullName>
    </submittedName>
</protein>
<evidence type="ECO:0000313" key="1">
    <source>
        <dbReference type="EMBL" id="MDI3320630.1"/>
    </source>
</evidence>
<dbReference type="InterPro" id="IPR034660">
    <property type="entry name" value="DinB/YfiT-like"/>
</dbReference>
<dbReference type="InterPro" id="IPR011463">
    <property type="entry name" value="DUF1569"/>
</dbReference>
<comment type="caution">
    <text evidence="1">The sequence shown here is derived from an EMBL/GenBank/DDBJ whole genome shotgun (WGS) entry which is preliminary data.</text>
</comment>
<gene>
    <name evidence="1" type="ORF">QJ048_12640</name>
</gene>
<dbReference type="EMBL" id="JASBRG010000007">
    <property type="protein sequence ID" value="MDI3320630.1"/>
    <property type="molecule type" value="Genomic_DNA"/>
</dbReference>
<dbReference type="Gene3D" id="1.20.120.450">
    <property type="entry name" value="dinb family like domain"/>
    <property type="match status" value="1"/>
</dbReference>
<reference evidence="1 2" key="1">
    <citation type="submission" date="2023-05" db="EMBL/GenBank/DDBJ databases">
        <title>Genome sequence of Pinibacter sp. MAH-24.</title>
        <authorList>
            <person name="Huq M.A."/>
        </authorList>
    </citation>
    <scope>NUCLEOTIDE SEQUENCE [LARGE SCALE GENOMIC DNA]</scope>
    <source>
        <strain evidence="1 2">MAH-24</strain>
    </source>
</reference>
<dbReference type="Pfam" id="PF07606">
    <property type="entry name" value="DUF1569"/>
    <property type="match status" value="1"/>
</dbReference>
<accession>A0ABT6RDH8</accession>
<evidence type="ECO:0000313" key="2">
    <source>
        <dbReference type="Proteomes" id="UP001226434"/>
    </source>
</evidence>
<dbReference type="SUPFAM" id="SSF109854">
    <property type="entry name" value="DinB/YfiT-like putative metalloenzymes"/>
    <property type="match status" value="1"/>
</dbReference>